<dbReference type="InterPro" id="IPR020845">
    <property type="entry name" value="AMP-binding_CS"/>
</dbReference>
<dbReference type="EMBL" id="JAUSVL010000001">
    <property type="protein sequence ID" value="MDQ0290208.1"/>
    <property type="molecule type" value="Genomic_DNA"/>
</dbReference>
<dbReference type="InterPro" id="IPR000873">
    <property type="entry name" value="AMP-dep_synth/lig_dom"/>
</dbReference>
<keyword evidence="6" id="KW-1185">Reference proteome</keyword>
<dbReference type="CDD" id="cd05917">
    <property type="entry name" value="FACL_like_2"/>
    <property type="match status" value="1"/>
</dbReference>
<dbReference type="GO" id="GO:0006631">
    <property type="term" value="P:fatty acid metabolic process"/>
    <property type="evidence" value="ECO:0007669"/>
    <property type="project" value="TreeGrafter"/>
</dbReference>
<evidence type="ECO:0000259" key="3">
    <source>
        <dbReference type="Pfam" id="PF00501"/>
    </source>
</evidence>
<feature type="domain" description="AMP-binding enzyme C-terminal" evidence="4">
    <location>
        <begin position="455"/>
        <end position="530"/>
    </location>
</feature>
<comment type="caution">
    <text evidence="5">The sequence shown here is derived from an EMBL/GenBank/DDBJ whole genome shotgun (WGS) entry which is preliminary data.</text>
</comment>
<organism evidence="5 6">
    <name type="scientific">Oligosphaera ethanolica</name>
    <dbReference type="NCBI Taxonomy" id="760260"/>
    <lineage>
        <taxon>Bacteria</taxon>
        <taxon>Pseudomonadati</taxon>
        <taxon>Lentisphaerota</taxon>
        <taxon>Oligosphaeria</taxon>
        <taxon>Oligosphaerales</taxon>
        <taxon>Oligosphaeraceae</taxon>
        <taxon>Oligosphaera</taxon>
    </lineage>
</organism>
<evidence type="ECO:0000259" key="4">
    <source>
        <dbReference type="Pfam" id="PF13193"/>
    </source>
</evidence>
<protein>
    <submittedName>
        <fullName evidence="5">Fatty-acyl-CoA synthase</fullName>
        <ecNumber evidence="5">6.2.1.-</ecNumber>
    </submittedName>
</protein>
<reference evidence="5" key="1">
    <citation type="submission" date="2023-07" db="EMBL/GenBank/DDBJ databases">
        <title>Genomic Encyclopedia of Type Strains, Phase IV (KMG-IV): sequencing the most valuable type-strain genomes for metagenomic binning, comparative biology and taxonomic classification.</title>
        <authorList>
            <person name="Goeker M."/>
        </authorList>
    </citation>
    <scope>NUCLEOTIDE SEQUENCE</scope>
    <source>
        <strain evidence="5">DSM 24202</strain>
    </source>
</reference>
<dbReference type="InterPro" id="IPR045851">
    <property type="entry name" value="AMP-bd_C_sf"/>
</dbReference>
<evidence type="ECO:0000256" key="2">
    <source>
        <dbReference type="ARBA" id="ARBA00022598"/>
    </source>
</evidence>
<sequence>MSDLFTEQTIGEFFAGLVKSQPDHPFIMYPDRGLTWTYADFDVRTDNMAKGLLAIGVKKGDHVGVWARNVPEWLTLMFATAKIGAVLVTINTNYKSHELEYVVRQSDMHTLAIVDGLRDVSYIDVVNDLVPELKQQPRGHLRSKRFPRLRNVIYLGQEKHRGMYTSTELFQLGDNWHDDALATAKSGLDRHDVINMQYTSGTTGFPKGVMLTHRNILNNGYYIGERQVLTKDDRVCIPVPLFHCFGLVLGIMAVLSHGATAVMVEQFDPLVVLASVQKARATALYGVPTMYIAELHHPMFDMFDLSSLRTGIMSGSLCPISLMREVIGKMHMPQITIPYGLTEAAPVYIMSSVDDSLERRVTTVGTGMPHIEIKVINPETGDVVPPNTPGELCCRGYNLMKGYYNLPDETARAIDQDGWLHSGDIGTVDEDGYYCITGRIKDMIIRGGENIYPREIEEFLRTDPRIKDVEVVGIPDQKYGEIVGAFIILKEGIVAEPEDFRDFCKDKIAYYKTPRHFFLVDAFPQTASGKIQKYKLREQARKLLGIDEALFKDDATAKSDA</sequence>
<proteinExistence type="inferred from homology"/>
<name>A0AAE3VGS3_9BACT</name>
<feature type="domain" description="AMP-dependent synthetase/ligase" evidence="3">
    <location>
        <begin position="18"/>
        <end position="404"/>
    </location>
</feature>
<dbReference type="GO" id="GO:0031956">
    <property type="term" value="F:medium-chain fatty acid-CoA ligase activity"/>
    <property type="evidence" value="ECO:0007669"/>
    <property type="project" value="TreeGrafter"/>
</dbReference>
<dbReference type="Gene3D" id="3.30.300.30">
    <property type="match status" value="1"/>
</dbReference>
<dbReference type="FunFam" id="3.30.300.30:FF:000008">
    <property type="entry name" value="2,3-dihydroxybenzoate-AMP ligase"/>
    <property type="match status" value="1"/>
</dbReference>
<dbReference type="RefSeq" id="WP_307261621.1">
    <property type="nucleotide sequence ID" value="NZ_JAUSVL010000001.1"/>
</dbReference>
<dbReference type="PANTHER" id="PTHR43201">
    <property type="entry name" value="ACYL-COA SYNTHETASE"/>
    <property type="match status" value="1"/>
</dbReference>
<dbReference type="PROSITE" id="PS00455">
    <property type="entry name" value="AMP_BINDING"/>
    <property type="match status" value="1"/>
</dbReference>
<dbReference type="AlphaFoldDB" id="A0AAE3VGS3"/>
<dbReference type="FunFam" id="3.40.50.12780:FF:000003">
    <property type="entry name" value="Long-chain-fatty-acid--CoA ligase FadD"/>
    <property type="match status" value="1"/>
</dbReference>
<comment type="similarity">
    <text evidence="1">Belongs to the ATP-dependent AMP-binding enzyme family.</text>
</comment>
<gene>
    <name evidence="5" type="ORF">J3R75_002315</name>
</gene>
<dbReference type="Pfam" id="PF00501">
    <property type="entry name" value="AMP-binding"/>
    <property type="match status" value="1"/>
</dbReference>
<dbReference type="Gene3D" id="3.40.50.980">
    <property type="match status" value="2"/>
</dbReference>
<evidence type="ECO:0000256" key="1">
    <source>
        <dbReference type="ARBA" id="ARBA00006432"/>
    </source>
</evidence>
<dbReference type="Proteomes" id="UP001238163">
    <property type="component" value="Unassembled WGS sequence"/>
</dbReference>
<dbReference type="Pfam" id="PF13193">
    <property type="entry name" value="AMP-binding_C"/>
    <property type="match status" value="1"/>
</dbReference>
<accession>A0AAE3VGS3</accession>
<evidence type="ECO:0000313" key="5">
    <source>
        <dbReference type="EMBL" id="MDQ0290208.1"/>
    </source>
</evidence>
<dbReference type="EC" id="6.2.1.-" evidence="5"/>
<evidence type="ECO:0000313" key="6">
    <source>
        <dbReference type="Proteomes" id="UP001238163"/>
    </source>
</evidence>
<dbReference type="PANTHER" id="PTHR43201:SF5">
    <property type="entry name" value="MEDIUM-CHAIN ACYL-COA LIGASE ACSF2, MITOCHONDRIAL"/>
    <property type="match status" value="1"/>
</dbReference>
<dbReference type="Gene3D" id="2.30.38.10">
    <property type="entry name" value="Luciferase, Domain 3"/>
    <property type="match status" value="1"/>
</dbReference>
<dbReference type="InterPro" id="IPR025110">
    <property type="entry name" value="AMP-bd_C"/>
</dbReference>
<dbReference type="SUPFAM" id="SSF56801">
    <property type="entry name" value="Acetyl-CoA synthetase-like"/>
    <property type="match status" value="1"/>
</dbReference>
<keyword evidence="2 5" id="KW-0436">Ligase</keyword>